<organism evidence="3 4">
    <name type="scientific">Suillus placidus</name>
    <dbReference type="NCBI Taxonomy" id="48579"/>
    <lineage>
        <taxon>Eukaryota</taxon>
        <taxon>Fungi</taxon>
        <taxon>Dikarya</taxon>
        <taxon>Basidiomycota</taxon>
        <taxon>Agaricomycotina</taxon>
        <taxon>Agaricomycetes</taxon>
        <taxon>Agaricomycetidae</taxon>
        <taxon>Boletales</taxon>
        <taxon>Suillineae</taxon>
        <taxon>Suillaceae</taxon>
        <taxon>Suillus</taxon>
    </lineage>
</organism>
<sequence>MLPPDTAPVPRHTSRADYRTGDLKLGRISVLADLRRYLQVPFDSLVKCILTNDESGLQWTDFTPLGRIIAEILVQVPNCGVSFLANPNGTPLSQRNNTSRPDGYLVLSNKKTEPKIHWFDIAVPFEFKKGRDIESLRDDDQKIIWSLHSIMREDLLRRNRAFLAVTEPINIFENIDGIISLFYALGSVSASSTMKELGWDPTVGADSMVGRGTRVYEATDAKGKKVAIKDSWGEVERQSEGEILENILVSCAEKLPAEELADAKRHFVGVRLWKDVIIDDTRDETLDTMVAGEHNRTWEWVSIDLNPILSARPHLPSTGDVPDSGRLPAFLPTQLGNIARNDTASGIPRRVHTRTVFHDVGVSVKDVTSLAHKLSCLSGALKALYYMHKAGWVHRDFSVGNAIWVGDIGKLGDFEYAKKIDSNTSHDVRTGTMHFMALEVESQKYLFPQTLNHLLLDTDLSIDPPPFRMNFLHDIESWKTFLLAFPGTVGQISRHHFFTQVIELKISCKTVLSKTCFDVCHRIPFFALTLQNAYRKAEANYPLLALDDILLEDIHREAAEFLRDAQERARDIELRPLPTFLKQKRPRPGDETSPSPKDQGKKPRHD</sequence>
<comment type="caution">
    <text evidence="3">The sequence shown here is derived from an EMBL/GenBank/DDBJ whole genome shotgun (WGS) entry which is preliminary data.</text>
</comment>
<proteinExistence type="predicted"/>
<evidence type="ECO:0000259" key="2">
    <source>
        <dbReference type="Pfam" id="PF17667"/>
    </source>
</evidence>
<keyword evidence="4" id="KW-1185">Reference proteome</keyword>
<feature type="domain" description="Fungal-type protein kinase" evidence="2">
    <location>
        <begin position="200"/>
        <end position="445"/>
    </location>
</feature>
<name>A0A9P6ZJJ3_9AGAM</name>
<reference evidence="3" key="1">
    <citation type="journal article" date="2020" name="New Phytol.">
        <title>Comparative genomics reveals dynamic genome evolution in host specialist ectomycorrhizal fungi.</title>
        <authorList>
            <person name="Lofgren L.A."/>
            <person name="Nguyen N.H."/>
            <person name="Vilgalys R."/>
            <person name="Ruytinx J."/>
            <person name="Liao H.L."/>
            <person name="Branco S."/>
            <person name="Kuo A."/>
            <person name="LaButti K."/>
            <person name="Lipzen A."/>
            <person name="Andreopoulos W."/>
            <person name="Pangilinan J."/>
            <person name="Riley R."/>
            <person name="Hundley H."/>
            <person name="Na H."/>
            <person name="Barry K."/>
            <person name="Grigoriev I.V."/>
            <person name="Stajich J.E."/>
            <person name="Kennedy P.G."/>
        </authorList>
    </citation>
    <scope>NUCLEOTIDE SEQUENCE</scope>
    <source>
        <strain evidence="3">DOB743</strain>
    </source>
</reference>
<dbReference type="AlphaFoldDB" id="A0A9P6ZJJ3"/>
<feature type="region of interest" description="Disordered" evidence="1">
    <location>
        <begin position="573"/>
        <end position="606"/>
    </location>
</feature>
<dbReference type="EMBL" id="JABBWD010000082">
    <property type="protein sequence ID" value="KAG1768025.1"/>
    <property type="molecule type" value="Genomic_DNA"/>
</dbReference>
<dbReference type="Gene3D" id="1.10.510.10">
    <property type="entry name" value="Transferase(Phosphotransferase) domain 1"/>
    <property type="match status" value="1"/>
</dbReference>
<evidence type="ECO:0000313" key="4">
    <source>
        <dbReference type="Proteomes" id="UP000714275"/>
    </source>
</evidence>
<dbReference type="PANTHER" id="PTHR38248:SF2">
    <property type="entry name" value="FUNK1 11"/>
    <property type="match status" value="1"/>
</dbReference>
<dbReference type="OrthoDB" id="3260094at2759"/>
<protein>
    <recommendedName>
        <fullName evidence="2">Fungal-type protein kinase domain-containing protein</fullName>
    </recommendedName>
</protein>
<dbReference type="InterPro" id="IPR011009">
    <property type="entry name" value="Kinase-like_dom_sf"/>
</dbReference>
<evidence type="ECO:0000313" key="3">
    <source>
        <dbReference type="EMBL" id="KAG1768025.1"/>
    </source>
</evidence>
<dbReference type="PANTHER" id="PTHR38248">
    <property type="entry name" value="FUNK1 6"/>
    <property type="match status" value="1"/>
</dbReference>
<dbReference type="InterPro" id="IPR040976">
    <property type="entry name" value="Pkinase_fungal"/>
</dbReference>
<accession>A0A9P6ZJJ3</accession>
<dbReference type="Proteomes" id="UP000714275">
    <property type="component" value="Unassembled WGS sequence"/>
</dbReference>
<evidence type="ECO:0000256" key="1">
    <source>
        <dbReference type="SAM" id="MobiDB-lite"/>
    </source>
</evidence>
<dbReference type="SUPFAM" id="SSF56112">
    <property type="entry name" value="Protein kinase-like (PK-like)"/>
    <property type="match status" value="1"/>
</dbReference>
<gene>
    <name evidence="3" type="ORF">EV702DRAFT_1203461</name>
</gene>
<dbReference type="Pfam" id="PF17667">
    <property type="entry name" value="Pkinase_fungal"/>
    <property type="match status" value="1"/>
</dbReference>